<gene>
    <name evidence="1" type="ORF">ACFOEE_14295</name>
</gene>
<protein>
    <submittedName>
        <fullName evidence="1">Indigoidine synthase IndC</fullName>
    </submittedName>
</protein>
<dbReference type="EMBL" id="JBHRSD010000026">
    <property type="protein sequence ID" value="MFC3033692.1"/>
    <property type="molecule type" value="Genomic_DNA"/>
</dbReference>
<sequence length="74" mass="8610">MPHVNLHYFECFLSDSQKEQLVTELMQTISKVLGCSDEVISISLCPEQPEQWQQKIVEPYFLNASDKLVKFANY</sequence>
<evidence type="ECO:0000313" key="2">
    <source>
        <dbReference type="Proteomes" id="UP001595453"/>
    </source>
</evidence>
<comment type="caution">
    <text evidence="1">The sequence shown here is derived from an EMBL/GenBank/DDBJ whole genome shotgun (WGS) entry which is preliminary data.</text>
</comment>
<dbReference type="RefSeq" id="WP_377125558.1">
    <property type="nucleotide sequence ID" value="NZ_JBHRSD010000026.1"/>
</dbReference>
<dbReference type="SUPFAM" id="SSF55331">
    <property type="entry name" value="Tautomerase/MIF"/>
    <property type="match status" value="1"/>
</dbReference>
<reference evidence="2" key="1">
    <citation type="journal article" date="2019" name="Int. J. Syst. Evol. Microbiol.">
        <title>The Global Catalogue of Microorganisms (GCM) 10K type strain sequencing project: providing services to taxonomists for standard genome sequencing and annotation.</title>
        <authorList>
            <consortium name="The Broad Institute Genomics Platform"/>
            <consortium name="The Broad Institute Genome Sequencing Center for Infectious Disease"/>
            <person name="Wu L."/>
            <person name="Ma J."/>
        </authorList>
    </citation>
    <scope>NUCLEOTIDE SEQUENCE [LARGE SCALE GENOMIC DNA]</scope>
    <source>
        <strain evidence="2">KCTC 42730</strain>
    </source>
</reference>
<dbReference type="Gene3D" id="3.30.429.10">
    <property type="entry name" value="Macrophage Migration Inhibitory Factor"/>
    <property type="match status" value="1"/>
</dbReference>
<dbReference type="Proteomes" id="UP001595453">
    <property type="component" value="Unassembled WGS sequence"/>
</dbReference>
<accession>A0ABV7CM44</accession>
<dbReference type="InterPro" id="IPR014347">
    <property type="entry name" value="Tautomerase/MIF_sf"/>
</dbReference>
<name>A0ABV7CM44_9GAMM</name>
<keyword evidence="2" id="KW-1185">Reference proteome</keyword>
<evidence type="ECO:0000313" key="1">
    <source>
        <dbReference type="EMBL" id="MFC3033692.1"/>
    </source>
</evidence>
<organism evidence="1 2">
    <name type="scientific">Pseudoalteromonas fenneropenaei</name>
    <dbReference type="NCBI Taxonomy" id="1737459"/>
    <lineage>
        <taxon>Bacteria</taxon>
        <taxon>Pseudomonadati</taxon>
        <taxon>Pseudomonadota</taxon>
        <taxon>Gammaproteobacteria</taxon>
        <taxon>Alteromonadales</taxon>
        <taxon>Pseudoalteromonadaceae</taxon>
        <taxon>Pseudoalteromonas</taxon>
    </lineage>
</organism>
<proteinExistence type="predicted"/>